<dbReference type="SUPFAM" id="SSF50129">
    <property type="entry name" value="GroES-like"/>
    <property type="match status" value="1"/>
</dbReference>
<dbReference type="Gene3D" id="3.90.180.10">
    <property type="entry name" value="Medium-chain alcohol dehydrogenases, catalytic domain"/>
    <property type="match status" value="1"/>
</dbReference>
<dbReference type="CDD" id="cd05276">
    <property type="entry name" value="p53_inducible_oxidoreductase"/>
    <property type="match status" value="1"/>
</dbReference>
<dbReference type="Pfam" id="PF08240">
    <property type="entry name" value="ADH_N"/>
    <property type="match status" value="1"/>
</dbReference>
<evidence type="ECO:0000313" key="5">
    <source>
        <dbReference type="Proteomes" id="UP000007148"/>
    </source>
</evidence>
<dbReference type="STRING" id="1109443.G4TVA3"/>
<dbReference type="eggNOG" id="KOG1198">
    <property type="taxonomic scope" value="Eukaryota"/>
</dbReference>
<keyword evidence="5" id="KW-1185">Reference proteome</keyword>
<comment type="caution">
    <text evidence="4">The sequence shown here is derived from an EMBL/GenBank/DDBJ whole genome shotgun (WGS) entry which is preliminary data.</text>
</comment>
<dbReference type="PANTHER" id="PTHR48106:SF18">
    <property type="entry name" value="QUINONE OXIDOREDUCTASE PIG3"/>
    <property type="match status" value="1"/>
</dbReference>
<reference evidence="4 5" key="1">
    <citation type="journal article" date="2011" name="PLoS Pathog.">
        <title>Endophytic Life Strategies Decoded by Genome and Transcriptome Analyses of the Mutualistic Root Symbiont Piriformospora indica.</title>
        <authorList>
            <person name="Zuccaro A."/>
            <person name="Lahrmann U."/>
            <person name="Guldener U."/>
            <person name="Langen G."/>
            <person name="Pfiffi S."/>
            <person name="Biedenkopf D."/>
            <person name="Wong P."/>
            <person name="Samans B."/>
            <person name="Grimm C."/>
            <person name="Basiewicz M."/>
            <person name="Murat C."/>
            <person name="Martin F."/>
            <person name="Kogel K.H."/>
        </authorList>
    </citation>
    <scope>NUCLEOTIDE SEQUENCE [LARGE SCALE GENOMIC DNA]</scope>
    <source>
        <strain evidence="4 5">DSM 11827</strain>
    </source>
</reference>
<dbReference type="OrthoDB" id="203908at2759"/>
<dbReference type="GO" id="GO:0016651">
    <property type="term" value="F:oxidoreductase activity, acting on NAD(P)H"/>
    <property type="evidence" value="ECO:0007669"/>
    <property type="project" value="TreeGrafter"/>
</dbReference>
<dbReference type="InterPro" id="IPR020843">
    <property type="entry name" value="ER"/>
</dbReference>
<dbReference type="InterPro" id="IPR036291">
    <property type="entry name" value="NAD(P)-bd_dom_sf"/>
</dbReference>
<dbReference type="InterPro" id="IPR011032">
    <property type="entry name" value="GroES-like_sf"/>
</dbReference>
<keyword evidence="2" id="KW-0560">Oxidoreductase</keyword>
<dbReference type="SUPFAM" id="SSF51735">
    <property type="entry name" value="NAD(P)-binding Rossmann-fold domains"/>
    <property type="match status" value="1"/>
</dbReference>
<dbReference type="PANTHER" id="PTHR48106">
    <property type="entry name" value="QUINONE OXIDOREDUCTASE PIG3-RELATED"/>
    <property type="match status" value="1"/>
</dbReference>
<dbReference type="SMART" id="SM00829">
    <property type="entry name" value="PKS_ER"/>
    <property type="match status" value="1"/>
</dbReference>
<dbReference type="InterPro" id="IPR013154">
    <property type="entry name" value="ADH-like_N"/>
</dbReference>
<dbReference type="NCBIfam" id="TIGR02824">
    <property type="entry name" value="quinone_pig3"/>
    <property type="match status" value="1"/>
</dbReference>
<gene>
    <name evidence="4" type="ORF">PIIN_09230</name>
</gene>
<dbReference type="Pfam" id="PF00107">
    <property type="entry name" value="ADH_zinc_N"/>
    <property type="match status" value="1"/>
</dbReference>
<dbReference type="GO" id="GO:0070402">
    <property type="term" value="F:NADPH binding"/>
    <property type="evidence" value="ECO:0007669"/>
    <property type="project" value="TreeGrafter"/>
</dbReference>
<sequence>MKAILINNDNKGAEKLYIGDAPKPKPAKDEVLVKIRAFGLNRMDILQREGQYPVPPGASHILGVEFAGTVEELGSGVNNWSVGDEVLGLATGGAYAEYIAIGTGFLLPKPSGMPWEVAAGIMENYITAYQALVTIAKIKEGDNVLIHTGASGVGTAALQIAKSFHAKRIFTTASSEEKLGFLHKLIGDNELLHTINYKKEDFEKHIMDATNKYGVDVLVDFVGQSHWNKNLGSLARDGRMVMLGLLSGLDVEKTSLGPILFKRLQITGSTLRSRSPEYQMNLVQNFGKDVFPHIVEQAFGNQGNGKRDAIQVVMHAVYSMEDIVKAHQDMESDASVGKIVVTVPTE</sequence>
<accession>G4TVA3</accession>
<dbReference type="InterPro" id="IPR013149">
    <property type="entry name" value="ADH-like_C"/>
</dbReference>
<evidence type="ECO:0000256" key="1">
    <source>
        <dbReference type="ARBA" id="ARBA00022857"/>
    </source>
</evidence>
<dbReference type="AlphaFoldDB" id="G4TVA3"/>
<dbReference type="InterPro" id="IPR014189">
    <property type="entry name" value="Quinone_OxRdtase_PIG3"/>
</dbReference>
<dbReference type="Proteomes" id="UP000007148">
    <property type="component" value="Unassembled WGS sequence"/>
</dbReference>
<name>G4TVA3_SERID</name>
<keyword evidence="1" id="KW-0521">NADP</keyword>
<protein>
    <submittedName>
        <fullName evidence="4">Related to NADPH quinone oxidoreductase homolog PIG3</fullName>
    </submittedName>
</protein>
<evidence type="ECO:0000313" key="4">
    <source>
        <dbReference type="EMBL" id="CCA75246.1"/>
    </source>
</evidence>
<feature type="domain" description="Enoyl reductase (ER)" evidence="3">
    <location>
        <begin position="12"/>
        <end position="341"/>
    </location>
</feature>
<dbReference type="Gene3D" id="3.40.50.720">
    <property type="entry name" value="NAD(P)-binding Rossmann-like Domain"/>
    <property type="match status" value="1"/>
</dbReference>
<evidence type="ECO:0000259" key="3">
    <source>
        <dbReference type="SMART" id="SM00829"/>
    </source>
</evidence>
<evidence type="ECO:0000256" key="2">
    <source>
        <dbReference type="ARBA" id="ARBA00023002"/>
    </source>
</evidence>
<dbReference type="InParanoid" id="G4TVA3"/>
<proteinExistence type="predicted"/>
<dbReference type="OMA" id="WAEVPDP"/>
<dbReference type="HOGENOM" id="CLU_026673_3_4_1"/>
<dbReference type="EMBL" id="CAFZ01000418">
    <property type="protein sequence ID" value="CCA75246.1"/>
    <property type="molecule type" value="Genomic_DNA"/>
</dbReference>
<organism evidence="4 5">
    <name type="scientific">Serendipita indica (strain DSM 11827)</name>
    <name type="common">Root endophyte fungus</name>
    <name type="synonym">Piriformospora indica</name>
    <dbReference type="NCBI Taxonomy" id="1109443"/>
    <lineage>
        <taxon>Eukaryota</taxon>
        <taxon>Fungi</taxon>
        <taxon>Dikarya</taxon>
        <taxon>Basidiomycota</taxon>
        <taxon>Agaricomycotina</taxon>
        <taxon>Agaricomycetes</taxon>
        <taxon>Sebacinales</taxon>
        <taxon>Serendipitaceae</taxon>
        <taxon>Serendipita</taxon>
    </lineage>
</organism>